<dbReference type="PROSITE" id="PS51645">
    <property type="entry name" value="PHR_CRY_ALPHA_BETA"/>
    <property type="match status" value="1"/>
</dbReference>
<dbReference type="SUPFAM" id="SSF48173">
    <property type="entry name" value="Cryptochrome/photolyase FAD-binding domain"/>
    <property type="match status" value="1"/>
</dbReference>
<dbReference type="InterPro" id="IPR014729">
    <property type="entry name" value="Rossmann-like_a/b/a_fold"/>
</dbReference>
<feature type="region of interest" description="Disordered" evidence="5">
    <location>
        <begin position="595"/>
        <end position="635"/>
    </location>
</feature>
<dbReference type="Pfam" id="PF00875">
    <property type="entry name" value="DNA_photolyase"/>
    <property type="match status" value="1"/>
</dbReference>
<keyword evidence="8" id="KW-1185">Reference proteome</keyword>
<evidence type="ECO:0000313" key="7">
    <source>
        <dbReference type="EMBL" id="KAL3805994.1"/>
    </source>
</evidence>
<dbReference type="Gene3D" id="4.10.1060.10">
    <property type="entry name" value="Zinc finger, RanBP2-type"/>
    <property type="match status" value="1"/>
</dbReference>
<dbReference type="Pfam" id="PF03441">
    <property type="entry name" value="FAD_binding_7"/>
    <property type="match status" value="1"/>
</dbReference>
<organism evidence="7 8">
    <name type="scientific">Stephanodiscus triporus</name>
    <dbReference type="NCBI Taxonomy" id="2934178"/>
    <lineage>
        <taxon>Eukaryota</taxon>
        <taxon>Sar</taxon>
        <taxon>Stramenopiles</taxon>
        <taxon>Ochrophyta</taxon>
        <taxon>Bacillariophyta</taxon>
        <taxon>Coscinodiscophyceae</taxon>
        <taxon>Thalassiosirophycidae</taxon>
        <taxon>Stephanodiscales</taxon>
        <taxon>Stephanodiscaceae</taxon>
        <taxon>Stephanodiscus</taxon>
    </lineage>
</organism>
<feature type="binding site" evidence="4">
    <location>
        <position position="244"/>
    </location>
    <ligand>
        <name>FAD</name>
        <dbReference type="ChEBI" id="CHEBI:57692"/>
    </ligand>
</feature>
<dbReference type="InterPro" id="IPR002081">
    <property type="entry name" value="Cryptochrome/DNA_photolyase_1"/>
</dbReference>
<evidence type="ECO:0000256" key="2">
    <source>
        <dbReference type="ARBA" id="ARBA00022630"/>
    </source>
</evidence>
<dbReference type="PRINTS" id="PR00147">
    <property type="entry name" value="DNAPHOTLYASE"/>
</dbReference>
<dbReference type="Gene3D" id="1.10.579.10">
    <property type="entry name" value="DNA Cyclobutane Dipyrimidine Photolyase, subunit A, domain 3"/>
    <property type="match status" value="1"/>
</dbReference>
<dbReference type="InterPro" id="IPR005101">
    <property type="entry name" value="Cryptochr/Photolyase_FAD-bd"/>
</dbReference>
<dbReference type="PANTHER" id="PTHR11455:SF18">
    <property type="entry name" value="SI:CH1073-390K14.1"/>
    <property type="match status" value="1"/>
</dbReference>
<evidence type="ECO:0000256" key="1">
    <source>
        <dbReference type="ARBA" id="ARBA00005862"/>
    </source>
</evidence>
<dbReference type="Gene3D" id="1.25.40.80">
    <property type="match status" value="1"/>
</dbReference>
<dbReference type="Gene3D" id="3.40.50.620">
    <property type="entry name" value="HUPs"/>
    <property type="match status" value="1"/>
</dbReference>
<dbReference type="SUPFAM" id="SSF52425">
    <property type="entry name" value="Cryptochrome/photolyase, N-terminal domain"/>
    <property type="match status" value="1"/>
</dbReference>
<name>A0ABD3R1B9_9STRA</name>
<accession>A0ABD3R1B9</accession>
<dbReference type="Proteomes" id="UP001530315">
    <property type="component" value="Unassembled WGS sequence"/>
</dbReference>
<evidence type="ECO:0000313" key="8">
    <source>
        <dbReference type="Proteomes" id="UP001530315"/>
    </source>
</evidence>
<proteinExistence type="inferred from homology"/>
<protein>
    <recommendedName>
        <fullName evidence="6">Photolyase/cryptochrome alpha/beta domain-containing protein</fullName>
    </recommendedName>
</protein>
<feature type="domain" description="Photolyase/cryptochrome alpha/beta" evidence="6">
    <location>
        <begin position="1"/>
        <end position="146"/>
    </location>
</feature>
<keyword evidence="2 4" id="KW-0285">Flavoprotein</keyword>
<dbReference type="InterPro" id="IPR006050">
    <property type="entry name" value="DNA_photolyase_N"/>
</dbReference>
<comment type="cofactor">
    <cofactor evidence="4">
        <name>FAD</name>
        <dbReference type="ChEBI" id="CHEBI:57692"/>
    </cofactor>
    <text evidence="4">Binds 1 FAD per subunit.</text>
</comment>
<evidence type="ECO:0000256" key="5">
    <source>
        <dbReference type="SAM" id="MobiDB-lite"/>
    </source>
</evidence>
<dbReference type="EMBL" id="JALLAZ020000002">
    <property type="protein sequence ID" value="KAL3805994.1"/>
    <property type="molecule type" value="Genomic_DNA"/>
</dbReference>
<dbReference type="InterPro" id="IPR036134">
    <property type="entry name" value="Crypto/Photolyase_FAD-like_sf"/>
</dbReference>
<keyword evidence="3 4" id="KW-0274">FAD</keyword>
<feature type="compositionally biased region" description="Polar residues" evidence="5">
    <location>
        <begin position="595"/>
        <end position="617"/>
    </location>
</feature>
<evidence type="ECO:0000259" key="6">
    <source>
        <dbReference type="PROSITE" id="PS51645"/>
    </source>
</evidence>
<evidence type="ECO:0000256" key="3">
    <source>
        <dbReference type="ARBA" id="ARBA00022827"/>
    </source>
</evidence>
<evidence type="ECO:0000256" key="4">
    <source>
        <dbReference type="PIRSR" id="PIRSR602081-1"/>
    </source>
</evidence>
<sequence>MDVVWLKKDLRLHDHAPLSLIATGGNCRPCVILYLYEPDQLCEKTVHGSHVAFVNEGLVDLDLRLSGRYSIAGDAIDVYRHQFQCITVCHAGAAFTLRTLHQQRPIHQILCHMETSHLKSFARDKAVRRWCRSNNVPIKEFNQTGVTRCLSSRDDFTSNFNRYLDQLMPETPSPEQLQEMRRRLINVDAEGVKLHGRCLSPLNPADMQEIPVEQRHDRANRQYGGECKALDMFRSFLSHRGANYSSGISSPNTSWTTGSRLSPYLTWGNISLRYVIVNSKRKQNELRAVKKVSSSPSPWLRSLASFQSRMHWRSHFMQKLESQPSLEEEDLCPTFSQLRRQPHDFCQEYYDAWCQGRTGFPFVDACMRCLIDCGWINFRMRAMLVSFATYNLWLDWRKISCHLARVFLDYEPGIHYPQLQMQAGTTGINAMRVYNVTKQGKDQDPSGIFIRRYVPELRNVPDEYIHEPYNMPASVQKKFMVTIGNGDDKMTRLGFQPLKQTLSSAHEETDDTNIFFYPSPIVDERSSSKIAKDKLSAVRKQESTKAEAEQVFLKHGSRRSRGGDRDGVKPKALSSTAKRVKVDKGQTSLLSSWKFSSQDHQTASERNVTNVDNNDTQISDKKSTPMSQFSSDIESPQAVMLKPGEWSCKLCTYLNEKPLALACSMCGSLRQ</sequence>
<dbReference type="PANTHER" id="PTHR11455">
    <property type="entry name" value="CRYPTOCHROME"/>
    <property type="match status" value="1"/>
</dbReference>
<comment type="similarity">
    <text evidence="1">Belongs to the DNA photolyase class-1 family.</text>
</comment>
<feature type="region of interest" description="Disordered" evidence="5">
    <location>
        <begin position="540"/>
        <end position="580"/>
    </location>
</feature>
<dbReference type="InterPro" id="IPR036155">
    <property type="entry name" value="Crypto/Photolyase_N_sf"/>
</dbReference>
<reference evidence="7 8" key="1">
    <citation type="submission" date="2024-10" db="EMBL/GenBank/DDBJ databases">
        <title>Updated reference genomes for cyclostephanoid diatoms.</title>
        <authorList>
            <person name="Roberts W.R."/>
            <person name="Alverson A.J."/>
        </authorList>
    </citation>
    <scope>NUCLEOTIDE SEQUENCE [LARGE SCALE GENOMIC DNA]</scope>
    <source>
        <strain evidence="7 8">AJA276-08</strain>
    </source>
</reference>
<gene>
    <name evidence="7" type="ORF">ACHAW5_002351</name>
</gene>
<comment type="caution">
    <text evidence="7">The sequence shown here is derived from an EMBL/GenBank/DDBJ whole genome shotgun (WGS) entry which is preliminary data.</text>
</comment>
<feature type="binding site" evidence="4">
    <location>
        <position position="306"/>
    </location>
    <ligand>
        <name>FAD</name>
        <dbReference type="ChEBI" id="CHEBI:57692"/>
    </ligand>
</feature>
<dbReference type="AlphaFoldDB" id="A0ABD3R1B9"/>
<feature type="compositionally biased region" description="Polar residues" evidence="5">
    <location>
        <begin position="624"/>
        <end position="634"/>
    </location>
</feature>